<accession>A0ABQ0LEF3</accession>
<protein>
    <submittedName>
        <fullName evidence="2">Uncharacterized protein</fullName>
    </submittedName>
</protein>
<dbReference type="EMBL" id="DF845489">
    <property type="protein sequence ID" value="GAT49426.1"/>
    <property type="molecule type" value="Genomic_DNA"/>
</dbReference>
<reference evidence="2" key="1">
    <citation type="submission" date="2014-09" db="EMBL/GenBank/DDBJ databases">
        <title>Genome sequence of the luminous mushroom Mycena chlorophos for searching fungal bioluminescence genes.</title>
        <authorList>
            <person name="Tanaka Y."/>
            <person name="Kasuga D."/>
            <person name="Oba Y."/>
            <person name="Hase S."/>
            <person name="Sato K."/>
            <person name="Oba Y."/>
            <person name="Sakakibara Y."/>
        </authorList>
    </citation>
    <scope>NUCLEOTIDE SEQUENCE</scope>
</reference>
<keyword evidence="3" id="KW-1185">Reference proteome</keyword>
<evidence type="ECO:0000256" key="1">
    <source>
        <dbReference type="SAM" id="MobiDB-lite"/>
    </source>
</evidence>
<gene>
    <name evidence="2" type="ORF">MCHLO_06740</name>
</gene>
<name>A0ABQ0LEF3_MYCCL</name>
<evidence type="ECO:0000313" key="2">
    <source>
        <dbReference type="EMBL" id="GAT49426.1"/>
    </source>
</evidence>
<sequence>MQTGFSARCANARESGTTGLRWTGRRDTGTWRPVGGSGKGAAPSGCLRKLARFRVTTLQNAYLFRPELAKQLWRQPELKILDLPTIRFGEEDEFRVLDDSKVLPKLIALGVDATVPPENLPRSRRLENSVGIGTVAVGYGAPTNTPQIGLECRAMNHSCSPADVMYLRTSPYRTPYRTVAGLAPPYRIRFSASLTTLTLVHLQFMRAIFAMPLLAVSLPHLVHLAITDEFEDAFKNTSSQEQWEKSMFPQYEASALPILHALPGFDRLETLVLYTYGARPSVFRDYTINLTPPLTLAMPARAFAFLLMAKNAHLRRVHLGVFDLAFKLAPKVLMVKEIYRSRICEATYSLWRNMVEERTGSTAEPRRTVAPDAQ</sequence>
<organism evidence="2 3">
    <name type="scientific">Mycena chlorophos</name>
    <name type="common">Agaric fungus</name>
    <name type="synonym">Agaricus chlorophos</name>
    <dbReference type="NCBI Taxonomy" id="658473"/>
    <lineage>
        <taxon>Eukaryota</taxon>
        <taxon>Fungi</taxon>
        <taxon>Dikarya</taxon>
        <taxon>Basidiomycota</taxon>
        <taxon>Agaricomycotina</taxon>
        <taxon>Agaricomycetes</taxon>
        <taxon>Agaricomycetidae</taxon>
        <taxon>Agaricales</taxon>
        <taxon>Marasmiineae</taxon>
        <taxon>Mycenaceae</taxon>
        <taxon>Mycena</taxon>
    </lineage>
</organism>
<evidence type="ECO:0000313" key="3">
    <source>
        <dbReference type="Proteomes" id="UP000815677"/>
    </source>
</evidence>
<feature type="region of interest" description="Disordered" evidence="1">
    <location>
        <begin position="18"/>
        <end position="40"/>
    </location>
</feature>
<dbReference type="Proteomes" id="UP000815677">
    <property type="component" value="Unassembled WGS sequence"/>
</dbReference>
<proteinExistence type="predicted"/>